<protein>
    <recommendedName>
        <fullName evidence="3">SMC hinge domain-containing protein</fullName>
    </recommendedName>
</protein>
<sequence>MLLWDLGLSGSNILNGIGICFVRLDPIQMCAQNQQDLIYKRGKAGVTIMFNNTDREWSLVGVEHLKQITVTHQVCCQVGNCTSPDGHSTSSTSVQLNINTLNFLIMQGRITKVLSMCPQEILCKVEEAAGTCMFEDHKDKAKKAMSKKDKRVQELRSILAEEITAKLDNPSAEMQQFLTLQKEHAELERIGHILGVYKWTVATRSVQTVDDEIGQKKGEHTRLEKSKKKPLRDLKLAMKEHEDVKARCKAELQKGGKLKKLEEEVAKLERDTANDQEQLQVLQAVLEEKWAMEEACQEVKKVHNATQAALSNSEELLQSLLTGLSFSNTNNSGGGYMGQLADAKAHLAQGAELKATESIQKDLEKDAHQGQHNLANTRAQVNRLKQWLAACGWREEQQQASLNSPSSHLTLITPLMVNSDASVSSTRKSIVQNTKCSIQFRFKSDDALKGLIATLMLIPPKHLNKATVLEIAAGSKLYNVVVEDEHTSKELQHEKLKKKRDDHPSESDQCIYAKLAHIFQLAADKAHLALSLIGHSHEVACAMAYVFGDTIVCADAQTANAVTIGVKVRSVKLVGDQHNPSGTLSGGVVPSGSGVLTRMQEVLKAERKAREAQDHLRVLERGEEAGTERWERWKALQHELEIKDHETKLVEDQIGGSNVMRLDLDIESLKNTMSGIAKYRQGHGREAEDDVKKFEKDMREFKDNNEGKTTELKISKQKNTLQKQAVVHQTTVLEVDVTNAEESITQASARIDKLSKESLKKNSTHLQLLEESMCSLKDGVSDTGLAMKKIGLEVTQLEKEKVAQAGFVERLEKGYYRRAQRGTKKVNPKVMNVINTYVNHALDGFLFLNNVFVLRVEKIETEVKKMPMTVLKDMKKNEATIEELDRHKRDTLEKMWEKVDGDICRTTTGQLQPPEGQDLMDDGLEVKKQSLMKLSGRQRSLIALTLIMELLLSKPTPMYILDEIDAALDLMRFKDGTSIVEWTVDWSGLALYNRSGQDGEGNEGTRRGRQAEMNSNMVMASEPKLSSLAMFASAAEKEHVDFESSGSRSTQKTKEQVQRYYVWELHKVINESDIIIHVLNAHNPEGCWSRLVEEEVRRREDEGKKLIFVLNKIGATFCLRGILASHYVANLVPRENAQQWL</sequence>
<dbReference type="STRING" id="1036808.A0A0C3E7X6"/>
<evidence type="ECO:0000259" key="3">
    <source>
        <dbReference type="SMART" id="SM00968"/>
    </source>
</evidence>
<dbReference type="Gene3D" id="3.30.70.1620">
    <property type="match status" value="1"/>
</dbReference>
<dbReference type="SMART" id="SM00968">
    <property type="entry name" value="SMC_hinge"/>
    <property type="match status" value="1"/>
</dbReference>
<evidence type="ECO:0000256" key="1">
    <source>
        <dbReference type="ARBA" id="ARBA00023054"/>
    </source>
</evidence>
<proteinExistence type="predicted"/>
<dbReference type="SUPFAM" id="SSF75553">
    <property type="entry name" value="Smc hinge domain"/>
    <property type="match status" value="1"/>
</dbReference>
<feature type="coiled-coil region" evidence="2">
    <location>
        <begin position="231"/>
        <end position="285"/>
    </location>
</feature>
<dbReference type="GO" id="GO:0007059">
    <property type="term" value="P:chromosome segregation"/>
    <property type="evidence" value="ECO:0007669"/>
    <property type="project" value="UniProtKB-ARBA"/>
</dbReference>
<feature type="coiled-coil region" evidence="2">
    <location>
        <begin position="684"/>
        <end position="711"/>
    </location>
</feature>
<dbReference type="EMBL" id="KN822028">
    <property type="protein sequence ID" value="KIM64514.1"/>
    <property type="molecule type" value="Genomic_DNA"/>
</dbReference>
<name>A0A0C3E7X6_9AGAM</name>
<reference evidence="5" key="2">
    <citation type="submission" date="2015-01" db="EMBL/GenBank/DDBJ databases">
        <title>Evolutionary Origins and Diversification of the Mycorrhizal Mutualists.</title>
        <authorList>
            <consortium name="DOE Joint Genome Institute"/>
            <consortium name="Mycorrhizal Genomics Consortium"/>
            <person name="Kohler A."/>
            <person name="Kuo A."/>
            <person name="Nagy L.G."/>
            <person name="Floudas D."/>
            <person name="Copeland A."/>
            <person name="Barry K.W."/>
            <person name="Cichocki N."/>
            <person name="Veneault-Fourrey C."/>
            <person name="LaButti K."/>
            <person name="Lindquist E.A."/>
            <person name="Lipzen A."/>
            <person name="Lundell T."/>
            <person name="Morin E."/>
            <person name="Murat C."/>
            <person name="Riley R."/>
            <person name="Ohm R."/>
            <person name="Sun H."/>
            <person name="Tunlid A."/>
            <person name="Henrissat B."/>
            <person name="Grigoriev I.V."/>
            <person name="Hibbett D.S."/>
            <person name="Martin F."/>
        </authorList>
    </citation>
    <scope>NUCLEOTIDE SEQUENCE [LARGE SCALE GENOMIC DNA]</scope>
    <source>
        <strain evidence="5">Foug A</strain>
    </source>
</reference>
<gene>
    <name evidence="4" type="ORF">SCLCIDRAFT_15259</name>
</gene>
<dbReference type="AlphaFoldDB" id="A0A0C3E7X6"/>
<dbReference type="HOGENOM" id="CLU_001042_9_0_1"/>
<dbReference type="InParanoid" id="A0A0C3E7X6"/>
<dbReference type="SUPFAM" id="SSF52540">
    <property type="entry name" value="P-loop containing nucleoside triphosphate hydrolases"/>
    <property type="match status" value="1"/>
</dbReference>
<dbReference type="GO" id="GO:0005524">
    <property type="term" value="F:ATP binding"/>
    <property type="evidence" value="ECO:0007669"/>
    <property type="project" value="InterPro"/>
</dbReference>
<dbReference type="InterPro" id="IPR010935">
    <property type="entry name" value="SMC_hinge"/>
</dbReference>
<dbReference type="Gene3D" id="1.20.1060.20">
    <property type="match status" value="1"/>
</dbReference>
<feature type="domain" description="SMC hinge" evidence="3">
    <location>
        <begin position="446"/>
        <end position="563"/>
    </location>
</feature>
<dbReference type="Pfam" id="PF06470">
    <property type="entry name" value="SMC_hinge"/>
    <property type="match status" value="1"/>
</dbReference>
<dbReference type="GO" id="GO:0051276">
    <property type="term" value="P:chromosome organization"/>
    <property type="evidence" value="ECO:0007669"/>
    <property type="project" value="InterPro"/>
</dbReference>
<evidence type="ECO:0000313" key="5">
    <source>
        <dbReference type="Proteomes" id="UP000053989"/>
    </source>
</evidence>
<organism evidence="4 5">
    <name type="scientific">Scleroderma citrinum Foug A</name>
    <dbReference type="NCBI Taxonomy" id="1036808"/>
    <lineage>
        <taxon>Eukaryota</taxon>
        <taxon>Fungi</taxon>
        <taxon>Dikarya</taxon>
        <taxon>Basidiomycota</taxon>
        <taxon>Agaricomycotina</taxon>
        <taxon>Agaricomycetes</taxon>
        <taxon>Agaricomycetidae</taxon>
        <taxon>Boletales</taxon>
        <taxon>Sclerodermatineae</taxon>
        <taxon>Sclerodermataceae</taxon>
        <taxon>Scleroderma</taxon>
    </lineage>
</organism>
<dbReference type="GO" id="GO:0005694">
    <property type="term" value="C:chromosome"/>
    <property type="evidence" value="ECO:0007669"/>
    <property type="project" value="InterPro"/>
</dbReference>
<dbReference type="Pfam" id="PF02463">
    <property type="entry name" value="SMC_N"/>
    <property type="match status" value="1"/>
</dbReference>
<dbReference type="InterPro" id="IPR027417">
    <property type="entry name" value="P-loop_NTPase"/>
</dbReference>
<accession>A0A0C3E7X6</accession>
<dbReference type="Proteomes" id="UP000053989">
    <property type="component" value="Unassembled WGS sequence"/>
</dbReference>
<evidence type="ECO:0000256" key="2">
    <source>
        <dbReference type="SAM" id="Coils"/>
    </source>
</evidence>
<dbReference type="InterPro" id="IPR003395">
    <property type="entry name" value="RecF/RecN/SMC_N"/>
</dbReference>
<dbReference type="OrthoDB" id="10255539at2759"/>
<dbReference type="Gene3D" id="3.40.50.300">
    <property type="entry name" value="P-loop containing nucleotide triphosphate hydrolases"/>
    <property type="match status" value="3"/>
</dbReference>
<keyword evidence="5" id="KW-1185">Reference proteome</keyword>
<reference evidence="4 5" key="1">
    <citation type="submission" date="2014-04" db="EMBL/GenBank/DDBJ databases">
        <authorList>
            <consortium name="DOE Joint Genome Institute"/>
            <person name="Kuo A."/>
            <person name="Kohler A."/>
            <person name="Nagy L.G."/>
            <person name="Floudas D."/>
            <person name="Copeland A."/>
            <person name="Barry K.W."/>
            <person name="Cichocki N."/>
            <person name="Veneault-Fourrey C."/>
            <person name="LaButti K."/>
            <person name="Lindquist E.A."/>
            <person name="Lipzen A."/>
            <person name="Lundell T."/>
            <person name="Morin E."/>
            <person name="Murat C."/>
            <person name="Sun H."/>
            <person name="Tunlid A."/>
            <person name="Henrissat B."/>
            <person name="Grigoriev I.V."/>
            <person name="Hibbett D.S."/>
            <person name="Martin F."/>
            <person name="Nordberg H.P."/>
            <person name="Cantor M.N."/>
            <person name="Hua S.X."/>
        </authorList>
    </citation>
    <scope>NUCLEOTIDE SEQUENCE [LARGE SCALE GENOMIC DNA]</scope>
    <source>
        <strain evidence="4 5">Foug A</strain>
    </source>
</reference>
<keyword evidence="1 2" id="KW-0175">Coiled coil</keyword>
<dbReference type="FunCoup" id="A0A0C3E7X6">
    <property type="interactions" value="733"/>
</dbReference>
<evidence type="ECO:0000313" key="4">
    <source>
        <dbReference type="EMBL" id="KIM64514.1"/>
    </source>
</evidence>
<dbReference type="PANTHER" id="PTHR43977">
    <property type="entry name" value="STRUCTURAL MAINTENANCE OF CHROMOSOMES PROTEIN 3"/>
    <property type="match status" value="1"/>
</dbReference>
<dbReference type="InterPro" id="IPR036277">
    <property type="entry name" value="SMC_hinge_sf"/>
</dbReference>